<organism evidence="2 3">
    <name type="scientific">Cedecea neteri</name>
    <dbReference type="NCBI Taxonomy" id="158822"/>
    <lineage>
        <taxon>Bacteria</taxon>
        <taxon>Pseudomonadati</taxon>
        <taxon>Pseudomonadota</taxon>
        <taxon>Gammaproteobacteria</taxon>
        <taxon>Enterobacterales</taxon>
        <taxon>Enterobacteriaceae</taxon>
        <taxon>Cedecea</taxon>
    </lineage>
</organism>
<accession>A0A291E3R6</accession>
<dbReference type="Pfam" id="PF08900">
    <property type="entry name" value="AcaB"/>
    <property type="match status" value="1"/>
</dbReference>
<dbReference type="RefSeq" id="WP_072279144.1">
    <property type="nucleotide sequence ID" value="NZ_CP023525.1"/>
</dbReference>
<evidence type="ECO:0000313" key="3">
    <source>
        <dbReference type="Proteomes" id="UP000217979"/>
    </source>
</evidence>
<sequence length="266" mass="28719">MAEEKNAQSSARRAGALKSSLSIELHSDYAIRLWAGRQEEKRTKGERAGRSAIASMPQVIHAAGRIYQDSAADNPYADAVMVQLEQALTQASAQIQVKVSELETVLSAIPSQISLTTIASVNPLNIGVFSRSPLGYRCVWLLVGYDQMAMKAFQAHHYGLISRQRRDGLLNQGGHLVRRIYGILRSWPRVDVTRADILNQTPRGVDAVSRLGIPDEAIMSGAVRSSFSPPLRGVIPADALPAVAETEAKRPVAQGNGPAESSDPDA</sequence>
<proteinExistence type="predicted"/>
<protein>
    <submittedName>
        <fullName evidence="2">TIGR03761 family integrating conjugative element protein</fullName>
    </submittedName>
</protein>
<dbReference type="AlphaFoldDB" id="A0A291E3R6"/>
<reference evidence="2 3" key="1">
    <citation type="submission" date="2017-09" db="EMBL/GenBank/DDBJ databases">
        <title>FDA dAtabase for Regulatory Grade micrObial Sequences (FDA-ARGOS): Supporting development and validation of Infectious Disease Dx tests.</title>
        <authorList>
            <person name="Minogue T."/>
            <person name="Wolcott M."/>
            <person name="Wasieloski L."/>
            <person name="Aguilar W."/>
            <person name="Moore D."/>
            <person name="Tallon L."/>
            <person name="Sadzewicz L."/>
            <person name="Ott S."/>
            <person name="Zhao X."/>
            <person name="Nagaraj S."/>
            <person name="Vavikolanu K."/>
            <person name="Aluvathingal J."/>
            <person name="Nadendla S."/>
            <person name="Sichtig H."/>
        </authorList>
    </citation>
    <scope>NUCLEOTIDE SEQUENCE [LARGE SCALE GENOMIC DNA]</scope>
    <source>
        <strain evidence="2 3">FDAARGOS_392</strain>
    </source>
</reference>
<gene>
    <name evidence="2" type="ORF">CO704_22005</name>
</gene>
<name>A0A291E3R6_9ENTR</name>
<dbReference type="Proteomes" id="UP000217979">
    <property type="component" value="Chromosome"/>
</dbReference>
<evidence type="ECO:0000256" key="1">
    <source>
        <dbReference type="SAM" id="MobiDB-lite"/>
    </source>
</evidence>
<dbReference type="EMBL" id="CP023525">
    <property type="protein sequence ID" value="ATF94572.1"/>
    <property type="molecule type" value="Genomic_DNA"/>
</dbReference>
<dbReference type="NCBIfam" id="TIGR03761">
    <property type="entry name" value="ICE_PFL4669"/>
    <property type="match status" value="1"/>
</dbReference>
<dbReference type="InterPro" id="IPR014996">
    <property type="entry name" value="AcaB"/>
</dbReference>
<feature type="region of interest" description="Disordered" evidence="1">
    <location>
        <begin position="246"/>
        <end position="266"/>
    </location>
</feature>
<evidence type="ECO:0000313" key="2">
    <source>
        <dbReference type="EMBL" id="ATF94572.1"/>
    </source>
</evidence>